<feature type="compositionally biased region" description="Polar residues" evidence="1">
    <location>
        <begin position="1"/>
        <end position="14"/>
    </location>
</feature>
<accession>A0AAW1NYL1</accession>
<comment type="caution">
    <text evidence="2">The sequence shown here is derived from an EMBL/GenBank/DDBJ whole genome shotgun (WGS) entry which is preliminary data.</text>
</comment>
<keyword evidence="3" id="KW-1185">Reference proteome</keyword>
<dbReference type="EMBL" id="JALJOQ010000062">
    <property type="protein sequence ID" value="KAK9803094.1"/>
    <property type="molecule type" value="Genomic_DNA"/>
</dbReference>
<dbReference type="Proteomes" id="UP001465755">
    <property type="component" value="Unassembled WGS sequence"/>
</dbReference>
<reference evidence="2 3" key="1">
    <citation type="journal article" date="2024" name="Nat. Commun.">
        <title>Phylogenomics reveals the evolutionary origins of lichenization in chlorophyte algae.</title>
        <authorList>
            <person name="Puginier C."/>
            <person name="Libourel C."/>
            <person name="Otte J."/>
            <person name="Skaloud P."/>
            <person name="Haon M."/>
            <person name="Grisel S."/>
            <person name="Petersen M."/>
            <person name="Berrin J.G."/>
            <person name="Delaux P.M."/>
            <person name="Dal Grande F."/>
            <person name="Keller J."/>
        </authorList>
    </citation>
    <scope>NUCLEOTIDE SEQUENCE [LARGE SCALE GENOMIC DNA]</scope>
    <source>
        <strain evidence="2 3">SAG 2036</strain>
    </source>
</reference>
<feature type="region of interest" description="Disordered" evidence="1">
    <location>
        <begin position="1"/>
        <end position="20"/>
    </location>
</feature>
<evidence type="ECO:0000313" key="2">
    <source>
        <dbReference type="EMBL" id="KAK9803094.1"/>
    </source>
</evidence>
<organism evidence="2 3">
    <name type="scientific">Symbiochloris irregularis</name>
    <dbReference type="NCBI Taxonomy" id="706552"/>
    <lineage>
        <taxon>Eukaryota</taxon>
        <taxon>Viridiplantae</taxon>
        <taxon>Chlorophyta</taxon>
        <taxon>core chlorophytes</taxon>
        <taxon>Trebouxiophyceae</taxon>
        <taxon>Trebouxiales</taxon>
        <taxon>Trebouxiaceae</taxon>
        <taxon>Symbiochloris</taxon>
    </lineage>
</organism>
<proteinExistence type="predicted"/>
<evidence type="ECO:0000313" key="3">
    <source>
        <dbReference type="Proteomes" id="UP001465755"/>
    </source>
</evidence>
<sequence>MASKATSCASTTRRPVQRLTPVKASVQQADGIKSKILQKAGSKNGLDRNPQQHEELRGIVDELASTSGKHDMDLTGTTWTLRYTDSTGSSAGKLGPLTGYVEQEFPANEKGFYYNRVNFGLLKAKLRAEYFKVRDDKINVNFTDFTFFLGPFKISKAFGGSGHWILKFTDPSLRVLDTNAKHIFVLERLPGTTLNF</sequence>
<evidence type="ECO:0000256" key="1">
    <source>
        <dbReference type="SAM" id="MobiDB-lite"/>
    </source>
</evidence>
<dbReference type="AlphaFoldDB" id="A0AAW1NYL1"/>
<name>A0AAW1NYL1_9CHLO</name>
<gene>
    <name evidence="2" type="ORF">WJX73_000674</name>
</gene>
<protein>
    <recommendedName>
        <fullName evidence="4">Plastid lipid-associated protein/fibrillin conserved domain-containing protein</fullName>
    </recommendedName>
</protein>
<evidence type="ECO:0008006" key="4">
    <source>
        <dbReference type="Google" id="ProtNLM"/>
    </source>
</evidence>